<dbReference type="CDD" id="cd05830">
    <property type="entry name" value="Sortase_E"/>
    <property type="match status" value="1"/>
</dbReference>
<evidence type="ECO:0000256" key="1">
    <source>
        <dbReference type="ARBA" id="ARBA00022801"/>
    </source>
</evidence>
<proteinExistence type="predicted"/>
<reference evidence="3" key="1">
    <citation type="submission" date="2021-10" db="EMBL/GenBank/DDBJ databases">
        <title>Streptomyces nigrumlapis sp.nov.,an antimicrobial producing actinobacterium isolated from Black Gobi rocks.</title>
        <authorList>
            <person name="Wen Y."/>
            <person name="Zhang W."/>
            <person name="Liu X.G."/>
        </authorList>
    </citation>
    <scope>NUCLEOTIDE SEQUENCE</scope>
    <source>
        <strain evidence="3">ST13-2-2</strain>
    </source>
</reference>
<dbReference type="EMBL" id="CP086322">
    <property type="protein sequence ID" value="UQA94306.1"/>
    <property type="molecule type" value="Genomic_DNA"/>
</dbReference>
<dbReference type="Gene3D" id="2.40.260.10">
    <property type="entry name" value="Sortase"/>
    <property type="match status" value="1"/>
</dbReference>
<evidence type="ECO:0000256" key="2">
    <source>
        <dbReference type="SAM" id="MobiDB-lite"/>
    </source>
</evidence>
<feature type="compositionally biased region" description="Low complexity" evidence="2">
    <location>
        <begin position="144"/>
        <end position="155"/>
    </location>
</feature>
<feature type="compositionally biased region" description="Basic and acidic residues" evidence="2">
    <location>
        <begin position="1"/>
        <end position="17"/>
    </location>
</feature>
<feature type="region of interest" description="Disordered" evidence="2">
    <location>
        <begin position="1"/>
        <end position="300"/>
    </location>
</feature>
<gene>
    <name evidence="3" type="ORF">K9S39_22785</name>
</gene>
<accession>A0ABY4MD64</accession>
<keyword evidence="1" id="KW-0378">Hydrolase</keyword>
<dbReference type="RefSeq" id="WP_248865177.1">
    <property type="nucleotide sequence ID" value="NZ_CP086322.1"/>
</dbReference>
<organism evidence="3 4">
    <name type="scientific">Streptomyces halobius</name>
    <dbReference type="NCBI Taxonomy" id="2879846"/>
    <lineage>
        <taxon>Bacteria</taxon>
        <taxon>Bacillati</taxon>
        <taxon>Actinomycetota</taxon>
        <taxon>Actinomycetes</taxon>
        <taxon>Kitasatosporales</taxon>
        <taxon>Streptomycetaceae</taxon>
        <taxon>Streptomyces</taxon>
    </lineage>
</organism>
<sequence length="536" mass="57458">MTSLRPEREGRSHDPYESSHGYEPQRDRQRPGYQSAPHGAPDPYAHPEVFEAAVGQLDDPLNDPLPGRAVPTPAPERGRYEQSAGAYGRAAQPAQEAGTQGSPWFRPHLQNTPQQNTPQQNAPTRNARHRGERPGPSKPPAAPAPESYEPAPAAYDEVYGGLGQGTGYEPYTPASEPIPDPLAAPRIPVASPAAPAPPAASEPRPDEETMALRQAEEPGAAEDGDDVSRETGAESGTDTTAVSRETELPPAPGGRAARRKAAQQAAKRGGRRGRHSGAAVAASAAASAASADEEPAAPLSRVEARRAARAAKDRPSLIASRAVGEAFITLGVLMLLFVTYQLWWTNVLAHKEAGGAANTLQHEWDKGGQEKKNLTAGERFAIMYIPKLDVKVPIAEGIDKHAVLDRGMVGHYDKDSGIKTAMPWDKKGNFAVAGHRNTHGEPFRYVNKLTKGDKIIVETQRAYYTYEMASILPQTSPSNVSVIGPVPPGSGFTGPGRYITLTTCTPEFTSTYRMIVWGKMVDERPRSKGKPKALIS</sequence>
<dbReference type="Proteomes" id="UP000830115">
    <property type="component" value="Chromosome"/>
</dbReference>
<feature type="compositionally biased region" description="Polar residues" evidence="2">
    <location>
        <begin position="234"/>
        <end position="243"/>
    </location>
</feature>
<dbReference type="InterPro" id="IPR023365">
    <property type="entry name" value="Sortase_dom-sf"/>
</dbReference>
<dbReference type="NCBIfam" id="NF033747">
    <property type="entry name" value="class_E_sortase"/>
    <property type="match status" value="1"/>
</dbReference>
<evidence type="ECO:0000313" key="4">
    <source>
        <dbReference type="Proteomes" id="UP000830115"/>
    </source>
</evidence>
<dbReference type="NCBIfam" id="TIGR01076">
    <property type="entry name" value="sortase_fam"/>
    <property type="match status" value="1"/>
</dbReference>
<feature type="compositionally biased region" description="Low complexity" evidence="2">
    <location>
        <begin position="276"/>
        <end position="290"/>
    </location>
</feature>
<dbReference type="Pfam" id="PF04203">
    <property type="entry name" value="Sortase"/>
    <property type="match status" value="1"/>
</dbReference>
<dbReference type="InterPro" id="IPR005754">
    <property type="entry name" value="Sortase"/>
</dbReference>
<protein>
    <submittedName>
        <fullName evidence="3">Class E sortase</fullName>
    </submittedName>
</protein>
<dbReference type="SUPFAM" id="SSF63817">
    <property type="entry name" value="Sortase"/>
    <property type="match status" value="1"/>
</dbReference>
<feature type="compositionally biased region" description="Low complexity" evidence="2">
    <location>
        <begin position="110"/>
        <end position="124"/>
    </location>
</feature>
<keyword evidence="4" id="KW-1185">Reference proteome</keyword>
<feature type="compositionally biased region" description="Low complexity" evidence="2">
    <location>
        <begin position="183"/>
        <end position="193"/>
    </location>
</feature>
<name>A0ABY4MD64_9ACTN</name>
<dbReference type="InterPro" id="IPR053465">
    <property type="entry name" value="Sortase_Class_E"/>
</dbReference>
<dbReference type="InterPro" id="IPR042003">
    <property type="entry name" value="Sortase_E"/>
</dbReference>
<evidence type="ECO:0000313" key="3">
    <source>
        <dbReference type="EMBL" id="UQA94306.1"/>
    </source>
</evidence>